<evidence type="ECO:0000313" key="1">
    <source>
        <dbReference type="EMBL" id="SMO64330.1"/>
    </source>
</evidence>
<protein>
    <recommendedName>
        <fullName evidence="3">Surface antigen</fullName>
    </recommendedName>
</protein>
<dbReference type="EMBL" id="FXSZ01000005">
    <property type="protein sequence ID" value="SMO64330.1"/>
    <property type="molecule type" value="Genomic_DNA"/>
</dbReference>
<evidence type="ECO:0008006" key="3">
    <source>
        <dbReference type="Google" id="ProtNLM"/>
    </source>
</evidence>
<accession>A0A521D0B2</accession>
<gene>
    <name evidence="1" type="ORF">SAMN06265350_10528</name>
</gene>
<name>A0A521D0B2_9SPHI</name>
<organism evidence="1 2">
    <name type="scientific">Solitalea koreensis</name>
    <dbReference type="NCBI Taxonomy" id="543615"/>
    <lineage>
        <taxon>Bacteria</taxon>
        <taxon>Pseudomonadati</taxon>
        <taxon>Bacteroidota</taxon>
        <taxon>Sphingobacteriia</taxon>
        <taxon>Sphingobacteriales</taxon>
        <taxon>Sphingobacteriaceae</taxon>
        <taxon>Solitalea</taxon>
    </lineage>
</organism>
<sequence>MRLFFIKTSTFCSFLGIVLLIFCHTTTFAQGKYNPNHPLTSVFSKEDTLPAKNGWIDSITSKRFIRQQLLKFAGRSDTGDAALKESSVKPFLPFNEKIIRTIVFLQVSVFGIEIDTVKNFSERVKNFLEPLHSSTKRSILQQSLFFKKFDRLDPVKMSDNERYIRDLPFIHDARIFVDLTESCTDSVDVLVTTRDVFGLGVSLGYSNSQNIKLSVFNANLGGRGQRLQFAVQWNTVRNPTWGTAAFYSKSNISGSFVDATIGYSHLNDQGQIDTGVYENTYYIRLNRPLYSSKAHFTGGFNYNYNNSMNINSLPIDQFRNYNYRSFDIWGGWAFKFGSHNQRDSLNLKRKAITAKYYQRNFGEMPRQPQFALDPNYNNWRYNLYQFILFKQDYYKGRFIYGFGRTEDVPYGYTLTFTGGIEERLNRKRIYEAAEFENLKVFRKGNFLYNYIGVGGFFYKGWEDGVISARTEYYSTLMKLGKFRLRQISSLSYIDCVDPAIYKPVNINQENGIMGLYSTRINNYQRLNIRTESSIFTPYSLLDFKINFFGLFQLSQIGRNDELVLAQKFYSVIGAGIRIRNENLVLRTLKIGVYFYPFAPNEVNNVVFDLNTEIPFHFRTTAIREPSFIPFN</sequence>
<proteinExistence type="predicted"/>
<dbReference type="RefSeq" id="WP_142603493.1">
    <property type="nucleotide sequence ID" value="NZ_FXSZ01000005.1"/>
</dbReference>
<keyword evidence="2" id="KW-1185">Reference proteome</keyword>
<evidence type="ECO:0000313" key="2">
    <source>
        <dbReference type="Proteomes" id="UP000315971"/>
    </source>
</evidence>
<dbReference type="AlphaFoldDB" id="A0A521D0B2"/>
<dbReference type="OrthoDB" id="609711at2"/>
<reference evidence="1 2" key="1">
    <citation type="submission" date="2017-05" db="EMBL/GenBank/DDBJ databases">
        <authorList>
            <person name="Varghese N."/>
            <person name="Submissions S."/>
        </authorList>
    </citation>
    <scope>NUCLEOTIDE SEQUENCE [LARGE SCALE GENOMIC DNA]</scope>
    <source>
        <strain evidence="1 2">DSM 21342</strain>
    </source>
</reference>
<dbReference type="Proteomes" id="UP000315971">
    <property type="component" value="Unassembled WGS sequence"/>
</dbReference>